<feature type="transmembrane region" description="Helical" evidence="7">
    <location>
        <begin position="56"/>
        <end position="76"/>
    </location>
</feature>
<feature type="transmembrane region" description="Helical" evidence="7">
    <location>
        <begin position="113"/>
        <end position="134"/>
    </location>
</feature>
<dbReference type="PANTHER" id="PTHR42718:SF42">
    <property type="entry name" value="EXPORT PROTEIN"/>
    <property type="match status" value="1"/>
</dbReference>
<keyword evidence="2" id="KW-0813">Transport</keyword>
<evidence type="ECO:0000256" key="3">
    <source>
        <dbReference type="ARBA" id="ARBA00022475"/>
    </source>
</evidence>
<dbReference type="InterPro" id="IPR011701">
    <property type="entry name" value="MFS"/>
</dbReference>
<keyword evidence="6 7" id="KW-0472">Membrane</keyword>
<feature type="transmembrane region" description="Helical" evidence="7">
    <location>
        <begin position="276"/>
        <end position="298"/>
    </location>
</feature>
<keyword evidence="3" id="KW-1003">Cell membrane</keyword>
<evidence type="ECO:0000259" key="8">
    <source>
        <dbReference type="PROSITE" id="PS50850"/>
    </source>
</evidence>
<dbReference type="Gene3D" id="1.20.1250.20">
    <property type="entry name" value="MFS general substrate transporter like domains"/>
    <property type="match status" value="1"/>
</dbReference>
<dbReference type="InterPro" id="IPR036259">
    <property type="entry name" value="MFS_trans_sf"/>
</dbReference>
<dbReference type="GO" id="GO:0022857">
    <property type="term" value="F:transmembrane transporter activity"/>
    <property type="evidence" value="ECO:0007669"/>
    <property type="project" value="InterPro"/>
</dbReference>
<evidence type="ECO:0000256" key="2">
    <source>
        <dbReference type="ARBA" id="ARBA00022448"/>
    </source>
</evidence>
<dbReference type="NCBIfam" id="TIGR00711">
    <property type="entry name" value="efflux_EmrB"/>
    <property type="match status" value="1"/>
</dbReference>
<evidence type="ECO:0000313" key="9">
    <source>
        <dbReference type="EMBL" id="TWH71825.1"/>
    </source>
</evidence>
<feature type="transmembrane region" description="Helical" evidence="7">
    <location>
        <begin position="339"/>
        <end position="359"/>
    </location>
</feature>
<keyword evidence="10" id="KW-1185">Reference proteome</keyword>
<organism evidence="9 10">
    <name type="scientific">Modestobacter roseus</name>
    <dbReference type="NCBI Taxonomy" id="1181884"/>
    <lineage>
        <taxon>Bacteria</taxon>
        <taxon>Bacillati</taxon>
        <taxon>Actinomycetota</taxon>
        <taxon>Actinomycetes</taxon>
        <taxon>Geodermatophilales</taxon>
        <taxon>Geodermatophilaceae</taxon>
        <taxon>Modestobacter</taxon>
    </lineage>
</organism>
<dbReference type="PANTHER" id="PTHR42718">
    <property type="entry name" value="MAJOR FACILITATOR SUPERFAMILY MULTIDRUG TRANSPORTER MFSC"/>
    <property type="match status" value="1"/>
</dbReference>
<feature type="transmembrane region" description="Helical" evidence="7">
    <location>
        <begin position="146"/>
        <end position="168"/>
    </location>
</feature>
<dbReference type="InterPro" id="IPR020846">
    <property type="entry name" value="MFS_dom"/>
</dbReference>
<evidence type="ECO:0000313" key="10">
    <source>
        <dbReference type="Proteomes" id="UP000321490"/>
    </source>
</evidence>
<feature type="transmembrane region" description="Helical" evidence="7">
    <location>
        <begin position="446"/>
        <end position="465"/>
    </location>
</feature>
<dbReference type="CDD" id="cd17321">
    <property type="entry name" value="MFS_MMR_MDR_like"/>
    <property type="match status" value="1"/>
</dbReference>
<evidence type="ECO:0000256" key="6">
    <source>
        <dbReference type="ARBA" id="ARBA00023136"/>
    </source>
</evidence>
<keyword evidence="4 7" id="KW-0812">Transmembrane</keyword>
<evidence type="ECO:0000256" key="4">
    <source>
        <dbReference type="ARBA" id="ARBA00022692"/>
    </source>
</evidence>
<dbReference type="GO" id="GO:0005886">
    <property type="term" value="C:plasma membrane"/>
    <property type="evidence" value="ECO:0007669"/>
    <property type="project" value="UniProtKB-SubCell"/>
</dbReference>
<feature type="transmembrane region" description="Helical" evidence="7">
    <location>
        <begin position="208"/>
        <end position="231"/>
    </location>
</feature>
<protein>
    <submittedName>
        <fullName evidence="9">EmrB/QacA subfamily drug resistance transporter</fullName>
    </submittedName>
</protein>
<dbReference type="Gene3D" id="1.20.1720.10">
    <property type="entry name" value="Multidrug resistance protein D"/>
    <property type="match status" value="1"/>
</dbReference>
<comment type="subcellular location">
    <subcellularLocation>
        <location evidence="1">Cell membrane</location>
        <topology evidence="1">Multi-pass membrane protein</topology>
    </subcellularLocation>
</comment>
<feature type="transmembrane region" description="Helical" evidence="7">
    <location>
        <begin position="174"/>
        <end position="196"/>
    </location>
</feature>
<comment type="caution">
    <text evidence="9">The sequence shown here is derived from an EMBL/GenBank/DDBJ whole genome shotgun (WGS) entry which is preliminary data.</text>
</comment>
<dbReference type="Proteomes" id="UP000321490">
    <property type="component" value="Unassembled WGS sequence"/>
</dbReference>
<feature type="transmembrane region" description="Helical" evidence="7">
    <location>
        <begin position="88"/>
        <end position="107"/>
    </location>
</feature>
<dbReference type="RefSeq" id="WP_166520901.1">
    <property type="nucleotide sequence ID" value="NZ_VLKF01000001.1"/>
</dbReference>
<gene>
    <name evidence="9" type="ORF">JD78_00324</name>
</gene>
<feature type="domain" description="Major facilitator superfamily (MFS) profile" evidence="8">
    <location>
        <begin position="22"/>
        <end position="469"/>
    </location>
</feature>
<feature type="transmembrane region" description="Helical" evidence="7">
    <location>
        <begin position="237"/>
        <end position="255"/>
    </location>
</feature>
<name>A0A562IM71_9ACTN</name>
<dbReference type="AlphaFoldDB" id="A0A562IM71"/>
<accession>A0A562IM71</accession>
<sequence length="472" mass="47243">MAPSAAPADDAVALGTARGRWVLLATVLASGVAFLDATAVNVALPTIGAELGASLAALQWTVNGYTLTLAALILLGGALGDRYGRRRVFLIGVIWFALASLLCGLAQDTAQLVAARALQGVGGALLTPGSLAILQSSFRPHDRARAIGLWSALGGIAGLVGPFVGGFLVDAVSWRWVFGVNVPLAVAVVVVAVRHVPESRDPDASGRFDVLGAATGAVALGGVTYALIAAGDDPGSAAVWTAAAIGVASAAAFVVRERRAAHPMLPLGVFADRQFTGANLSTLTVYGALGGFSFFLVLQLQTVLGYSATLAGAASLPPSILLTLLSARAGALAQRIGPRLPMTVGPVVAAAGLLWLSAVDAGSGYWTAVFPGSVLFGLGMSALVAPLTATVLAAAPDHLAGVASGVNNAVARAAGLLAVAALPVAVGLAAGGQVDEVSFSAGYQRALWACAGVMLVGGLTAWATIRNDVLRP</sequence>
<dbReference type="Pfam" id="PF07690">
    <property type="entry name" value="MFS_1"/>
    <property type="match status" value="1"/>
</dbReference>
<evidence type="ECO:0000256" key="5">
    <source>
        <dbReference type="ARBA" id="ARBA00022989"/>
    </source>
</evidence>
<feature type="transmembrane region" description="Helical" evidence="7">
    <location>
        <begin position="413"/>
        <end position="434"/>
    </location>
</feature>
<dbReference type="SUPFAM" id="SSF103473">
    <property type="entry name" value="MFS general substrate transporter"/>
    <property type="match status" value="1"/>
</dbReference>
<evidence type="ECO:0000256" key="1">
    <source>
        <dbReference type="ARBA" id="ARBA00004651"/>
    </source>
</evidence>
<keyword evidence="5 7" id="KW-1133">Transmembrane helix</keyword>
<feature type="transmembrane region" description="Helical" evidence="7">
    <location>
        <begin position="21"/>
        <end position="44"/>
    </location>
</feature>
<dbReference type="PROSITE" id="PS50850">
    <property type="entry name" value="MFS"/>
    <property type="match status" value="1"/>
</dbReference>
<dbReference type="InterPro" id="IPR004638">
    <property type="entry name" value="EmrB-like"/>
</dbReference>
<proteinExistence type="predicted"/>
<reference evidence="9 10" key="1">
    <citation type="submission" date="2019-07" db="EMBL/GenBank/DDBJ databases">
        <title>R&amp;d 2014.</title>
        <authorList>
            <person name="Klenk H.-P."/>
        </authorList>
    </citation>
    <scope>NUCLEOTIDE SEQUENCE [LARGE SCALE GENOMIC DNA]</scope>
    <source>
        <strain evidence="9 10">DSM 45764</strain>
    </source>
</reference>
<dbReference type="EMBL" id="VLKF01000001">
    <property type="protein sequence ID" value="TWH71825.1"/>
    <property type="molecule type" value="Genomic_DNA"/>
</dbReference>
<evidence type="ECO:0000256" key="7">
    <source>
        <dbReference type="SAM" id="Phobius"/>
    </source>
</evidence>
<feature type="transmembrane region" description="Helical" evidence="7">
    <location>
        <begin position="304"/>
        <end position="327"/>
    </location>
</feature>
<feature type="transmembrane region" description="Helical" evidence="7">
    <location>
        <begin position="365"/>
        <end position="392"/>
    </location>
</feature>